<evidence type="ECO:0000259" key="1">
    <source>
        <dbReference type="Pfam" id="PF04389"/>
    </source>
</evidence>
<feature type="domain" description="Peptidase M28" evidence="1">
    <location>
        <begin position="96"/>
        <end position="305"/>
    </location>
</feature>
<dbReference type="RefSeq" id="WP_218445409.1">
    <property type="nucleotide sequence ID" value="NZ_JAGSPA010000002.1"/>
</dbReference>
<comment type="caution">
    <text evidence="2">The sequence shown here is derived from an EMBL/GenBank/DDBJ whole genome shotgun (WGS) entry which is preliminary data.</text>
</comment>
<sequence length="335" mass="35332">MSTGAAWRAPLFLLILAGCVGDTIAPAPYIIDRGVLAAHVAFLADDALEGRLAGSPGDRVATDYIAGAFEQAGAVALPGGISEQMVATGKERVSRNVMAMVPGTDVPGEYVLYIAHHDGQGRGGTLCLDAAPIDDICNSAVDNASGVAVLIELARLFARHPAKRSLIFLASAAEEQGLRGARAFIADPPVPLANIRAVIGMDTLAGRGYRHHVALLGEGLTTLDPLAAQAAAADGRRLVRSRESRDFYDRSDHFPFAEAGIPAVMLSGLFDPADGGINATQYMRHRYHRAGDEAGAVIDWSGAQADAGLVHRFGRMIADAAQAPEWRPHSPYQRP</sequence>
<keyword evidence="3" id="KW-1185">Reference proteome</keyword>
<protein>
    <submittedName>
        <fullName evidence="2">M28 family peptidase</fullName>
    </submittedName>
</protein>
<dbReference type="PANTHER" id="PTHR12147">
    <property type="entry name" value="METALLOPEPTIDASE M28 FAMILY MEMBER"/>
    <property type="match status" value="1"/>
</dbReference>
<dbReference type="Pfam" id="PF04389">
    <property type="entry name" value="Peptidase_M28"/>
    <property type="match status" value="1"/>
</dbReference>
<evidence type="ECO:0000313" key="2">
    <source>
        <dbReference type="EMBL" id="MBV7256710.1"/>
    </source>
</evidence>
<reference evidence="2 3" key="1">
    <citation type="submission" date="2021-04" db="EMBL/GenBank/DDBJ databases">
        <authorList>
            <person name="Pira H."/>
            <person name="Risdian C."/>
            <person name="Wink J."/>
        </authorList>
    </citation>
    <scope>NUCLEOTIDE SEQUENCE [LARGE SCALE GENOMIC DNA]</scope>
    <source>
        <strain evidence="2 3">WHA3</strain>
    </source>
</reference>
<dbReference type="PANTHER" id="PTHR12147:SF26">
    <property type="entry name" value="PEPTIDASE M28 DOMAIN-CONTAINING PROTEIN"/>
    <property type="match status" value="1"/>
</dbReference>
<accession>A0ABS6SEL1</accession>
<dbReference type="EMBL" id="JAGSPA010000002">
    <property type="protein sequence ID" value="MBV7256710.1"/>
    <property type="molecule type" value="Genomic_DNA"/>
</dbReference>
<proteinExistence type="predicted"/>
<dbReference type="InterPro" id="IPR045175">
    <property type="entry name" value="M28_fam"/>
</dbReference>
<evidence type="ECO:0000313" key="3">
    <source>
        <dbReference type="Proteomes" id="UP000722336"/>
    </source>
</evidence>
<gene>
    <name evidence="2" type="ORF">KCG44_07915</name>
</gene>
<dbReference type="InterPro" id="IPR007484">
    <property type="entry name" value="Peptidase_M28"/>
</dbReference>
<name>A0ABS6SEL1_9SPHN</name>
<organism evidence="2 3">
    <name type="scientific">Pacificimonas pallii</name>
    <dbReference type="NCBI Taxonomy" id="2827236"/>
    <lineage>
        <taxon>Bacteria</taxon>
        <taxon>Pseudomonadati</taxon>
        <taxon>Pseudomonadota</taxon>
        <taxon>Alphaproteobacteria</taxon>
        <taxon>Sphingomonadales</taxon>
        <taxon>Sphingosinicellaceae</taxon>
        <taxon>Pacificimonas</taxon>
    </lineage>
</organism>
<dbReference type="Proteomes" id="UP000722336">
    <property type="component" value="Unassembled WGS sequence"/>
</dbReference>